<protein>
    <recommendedName>
        <fullName evidence="3">DUF192 domain-containing protein</fullName>
    </recommendedName>
</protein>
<evidence type="ECO:0008006" key="3">
    <source>
        <dbReference type="Google" id="ProtNLM"/>
    </source>
</evidence>
<dbReference type="InterPro" id="IPR003795">
    <property type="entry name" value="DUF192"/>
</dbReference>
<evidence type="ECO:0000313" key="2">
    <source>
        <dbReference type="Proteomes" id="UP000321567"/>
    </source>
</evidence>
<name>A0A512HB40_9PROT</name>
<dbReference type="InterPro" id="IPR038695">
    <property type="entry name" value="Saro_0823-like_sf"/>
</dbReference>
<evidence type="ECO:0000313" key="1">
    <source>
        <dbReference type="EMBL" id="GEO82655.1"/>
    </source>
</evidence>
<dbReference type="Pfam" id="PF02643">
    <property type="entry name" value="DUF192"/>
    <property type="match status" value="1"/>
</dbReference>
<reference evidence="1 2" key="1">
    <citation type="submission" date="2019-07" db="EMBL/GenBank/DDBJ databases">
        <title>Whole genome shotgun sequence of Rhodospirillum oryzae NBRC 107573.</title>
        <authorList>
            <person name="Hosoyama A."/>
            <person name="Uohara A."/>
            <person name="Ohji S."/>
            <person name="Ichikawa N."/>
        </authorList>
    </citation>
    <scope>NUCLEOTIDE SEQUENCE [LARGE SCALE GENOMIC DNA]</scope>
    <source>
        <strain evidence="1 2">NBRC 107573</strain>
    </source>
</reference>
<proteinExistence type="predicted"/>
<dbReference type="Gene3D" id="2.60.120.1140">
    <property type="entry name" value="Protein of unknown function DUF192"/>
    <property type="match status" value="1"/>
</dbReference>
<dbReference type="OrthoDB" id="9808290at2"/>
<dbReference type="PANTHER" id="PTHR37953">
    <property type="entry name" value="UPF0127 PROTEIN MJ1496"/>
    <property type="match status" value="1"/>
</dbReference>
<keyword evidence="2" id="KW-1185">Reference proteome</keyword>
<dbReference type="AlphaFoldDB" id="A0A512HB40"/>
<accession>A0A512HB40</accession>
<sequence length="174" mass="18706">MTWSQMMKPLKAMAIVAVIVLGGLAPSWGQGAAGSMPGGAAEPAPLPRSHLVIETQDGRQVPFEVEVATTPQQRAVGLMYRKNLPADAGMLFVWGDTAPRTMWMKNTLVALDMLFLDDRGWIVHVVRNTKPQDESLITAPFPAAAVLEINAGTAELLSLEAGDRVRHPLLEGGL</sequence>
<comment type="caution">
    <text evidence="1">The sequence shown here is derived from an EMBL/GenBank/DDBJ whole genome shotgun (WGS) entry which is preliminary data.</text>
</comment>
<dbReference type="RefSeq" id="WP_147164684.1">
    <property type="nucleotide sequence ID" value="NZ_BJZO01000096.1"/>
</dbReference>
<dbReference type="EMBL" id="BJZO01000096">
    <property type="protein sequence ID" value="GEO82655.1"/>
    <property type="molecule type" value="Genomic_DNA"/>
</dbReference>
<dbReference type="Proteomes" id="UP000321567">
    <property type="component" value="Unassembled WGS sequence"/>
</dbReference>
<organism evidence="1 2">
    <name type="scientific">Pararhodospirillum oryzae</name>
    <dbReference type="NCBI Taxonomy" id="478448"/>
    <lineage>
        <taxon>Bacteria</taxon>
        <taxon>Pseudomonadati</taxon>
        <taxon>Pseudomonadota</taxon>
        <taxon>Alphaproteobacteria</taxon>
        <taxon>Rhodospirillales</taxon>
        <taxon>Rhodospirillaceae</taxon>
        <taxon>Pararhodospirillum</taxon>
    </lineage>
</organism>
<gene>
    <name evidence="1" type="ORF">ROR02_27860</name>
</gene>
<dbReference type="PANTHER" id="PTHR37953:SF1">
    <property type="entry name" value="UPF0127 PROTEIN MJ1496"/>
    <property type="match status" value="1"/>
</dbReference>